<dbReference type="AlphaFoldDB" id="A0A5C8DYQ1"/>
<reference evidence="1" key="2">
    <citation type="submission" date="2019-01" db="EMBL/GenBank/DDBJ databases">
        <authorList>
            <person name="Thorell K."/>
        </authorList>
    </citation>
    <scope>NUCLEOTIDE SEQUENCE</scope>
    <source>
        <strain evidence="2">PC3939II</strain>
        <strain evidence="1">PC5538III-lc</strain>
    </source>
</reference>
<evidence type="ECO:0000313" key="4">
    <source>
        <dbReference type="Proteomes" id="UP000324707"/>
    </source>
</evidence>
<dbReference type="EMBL" id="SAXX01000023">
    <property type="protein sequence ID" value="TXJ30336.1"/>
    <property type="molecule type" value="Genomic_DNA"/>
</dbReference>
<evidence type="ECO:0000313" key="1">
    <source>
        <dbReference type="EMBL" id="TXJ30336.1"/>
    </source>
</evidence>
<dbReference type="Proteomes" id="UP000322307">
    <property type="component" value="Unassembled WGS sequence"/>
</dbReference>
<gene>
    <name evidence="1" type="ORF">EPJ69_09700</name>
    <name evidence="2" type="ORF">EPJ84_07165</name>
</gene>
<evidence type="ECO:0000313" key="2">
    <source>
        <dbReference type="EMBL" id="TXJ49832.1"/>
    </source>
</evidence>
<organism evidence="1 4">
    <name type="scientific">Brachyspira aalborgi</name>
    <dbReference type="NCBI Taxonomy" id="29522"/>
    <lineage>
        <taxon>Bacteria</taxon>
        <taxon>Pseudomonadati</taxon>
        <taxon>Spirochaetota</taxon>
        <taxon>Spirochaetia</taxon>
        <taxon>Brachyspirales</taxon>
        <taxon>Brachyspiraceae</taxon>
        <taxon>Brachyspira</taxon>
    </lineage>
</organism>
<protein>
    <submittedName>
        <fullName evidence="1">Uncharacterized protein</fullName>
    </submittedName>
</protein>
<sequence length="322" mass="38610">MKFTITNLILLLCLIACNKGESIEKHLGNIYYYEGKRTVGEGKTEHYTNYYYVKMNGQKLVYIGLDWKEELSFGQYNRDINYHYDSNNTYIFIGNPRESEEPPLKKSLIFKDKKLIFTESFYNSKPTEAYKLLNKKHEYYSLAKNYEEKYGEPYKVENFINGKEPYQKRRNDILNPVKHSYKELENDFKDYTITNLNYIINGYTPDDKFAVLNEDDKELTIACEIKDINSIVPRLCDPIRFDESEGDYYPTMRKRVISMNFDRKYAYIRFSKIDKQRLLSVDKCPVCGKGSYEVDSFEYNPYIKQYECSDCYRDYYFEMRDY</sequence>
<dbReference type="Proteomes" id="UP000324707">
    <property type="component" value="Unassembled WGS sequence"/>
</dbReference>
<dbReference type="EMBL" id="SAYE01000014">
    <property type="protein sequence ID" value="TXJ49832.1"/>
    <property type="molecule type" value="Genomic_DNA"/>
</dbReference>
<reference evidence="3 4" key="1">
    <citation type="journal article" date="1992" name="Lakartidningen">
        <title>[Penicillin V and not amoxicillin is the first choice preparation in acute otitis].</title>
        <authorList>
            <person name="Kamme C."/>
            <person name="Lundgren K."/>
            <person name="Prellner K."/>
        </authorList>
    </citation>
    <scope>NUCLEOTIDE SEQUENCE [LARGE SCALE GENOMIC DNA]</scope>
    <source>
        <strain evidence="2 3">PC3939II</strain>
        <strain evidence="1 4">PC5538III-lc</strain>
    </source>
</reference>
<dbReference type="RefSeq" id="WP_147718189.1">
    <property type="nucleotide sequence ID" value="NZ_SAXX01000023.1"/>
</dbReference>
<evidence type="ECO:0000313" key="3">
    <source>
        <dbReference type="Proteomes" id="UP000322307"/>
    </source>
</evidence>
<name>A0A5C8DYQ1_9SPIR</name>
<proteinExistence type="predicted"/>
<comment type="caution">
    <text evidence="1">The sequence shown here is derived from an EMBL/GenBank/DDBJ whole genome shotgun (WGS) entry which is preliminary data.</text>
</comment>
<accession>A0A5C8DYQ1</accession>